<dbReference type="Proteomes" id="UP001303373">
    <property type="component" value="Chromosome 14"/>
</dbReference>
<feature type="compositionally biased region" description="Basic and acidic residues" evidence="2">
    <location>
        <begin position="1"/>
        <end position="12"/>
    </location>
</feature>
<organism evidence="4 5">
    <name type="scientific">Acrodontium crateriforme</name>
    <dbReference type="NCBI Taxonomy" id="150365"/>
    <lineage>
        <taxon>Eukaryota</taxon>
        <taxon>Fungi</taxon>
        <taxon>Dikarya</taxon>
        <taxon>Ascomycota</taxon>
        <taxon>Pezizomycotina</taxon>
        <taxon>Dothideomycetes</taxon>
        <taxon>Dothideomycetidae</taxon>
        <taxon>Mycosphaerellales</taxon>
        <taxon>Teratosphaeriaceae</taxon>
        <taxon>Acrodontium</taxon>
    </lineage>
</organism>
<dbReference type="PANTHER" id="PTHR11440">
    <property type="entry name" value="LECITHIN-CHOLESTEROL ACYLTRANSFERASE-RELATED"/>
    <property type="match status" value="1"/>
</dbReference>
<evidence type="ECO:0000313" key="4">
    <source>
        <dbReference type="EMBL" id="WPH04841.1"/>
    </source>
</evidence>
<feature type="compositionally biased region" description="Basic and acidic residues" evidence="2">
    <location>
        <begin position="79"/>
        <end position="92"/>
    </location>
</feature>
<evidence type="ECO:0000256" key="1">
    <source>
        <dbReference type="ARBA" id="ARBA00007920"/>
    </source>
</evidence>
<feature type="domain" description="DUF676" evidence="3">
    <location>
        <begin position="164"/>
        <end position="248"/>
    </location>
</feature>
<proteinExistence type="inferred from homology"/>
<evidence type="ECO:0000259" key="3">
    <source>
        <dbReference type="Pfam" id="PF05057"/>
    </source>
</evidence>
<comment type="similarity">
    <text evidence="1">Belongs to the putative lipase ROG1 family.</text>
</comment>
<dbReference type="SUPFAM" id="SSF53474">
    <property type="entry name" value="alpha/beta-Hydrolases"/>
    <property type="match status" value="1"/>
</dbReference>
<reference evidence="4 5" key="1">
    <citation type="submission" date="2023-11" db="EMBL/GenBank/DDBJ databases">
        <title>An acidophilic fungus is an integral part of prey digestion in a carnivorous sundew plant.</title>
        <authorList>
            <person name="Tsai I.J."/>
        </authorList>
    </citation>
    <scope>NUCLEOTIDE SEQUENCE [LARGE SCALE GENOMIC DNA]</scope>
    <source>
        <strain evidence="4">169a</strain>
    </source>
</reference>
<keyword evidence="5" id="KW-1185">Reference proteome</keyword>
<name>A0AAQ3MD62_9PEZI</name>
<protein>
    <submittedName>
        <fullName evidence="4">Triacylglycerol lipase</fullName>
    </submittedName>
</protein>
<dbReference type="InterPro" id="IPR007751">
    <property type="entry name" value="DUF676_lipase-like"/>
</dbReference>
<evidence type="ECO:0000256" key="2">
    <source>
        <dbReference type="SAM" id="MobiDB-lite"/>
    </source>
</evidence>
<sequence>MERRNAPGDDVKPNPQTSRGVATQRKPQKHIRPTLQIIAEMLILHRTAFRRRPIIPKSLSKHATVPQQTRNFHYSPPQKNKDHDSTRKEDPRLGHILSNDFADIREKYDTPKFPIVLVHGLLGFSELHLAGPRFPGLKYWRGITEALTANGVEVLIAEVPPSSSIEVRAARLAEVIEQKANGRAVNIIAHSMGGLDSRYMISRLQPPNVSVLSLTTIATPHRGSAYADHVFDTLGTLTIARIYKALNHIGFETDAFLQLTTAYMRKFNTQTPDNAAVRYFSYGADLVPHFASVFRHSHAIMQRAEGANDGLVSVASARWGTYKGTLENVSHLDMINWTNRWRWYLMKLTYGHERSFNAVAFYLDIADMLAKEGL</sequence>
<dbReference type="Gene3D" id="3.40.50.1820">
    <property type="entry name" value="alpha/beta hydrolase"/>
    <property type="match status" value="1"/>
</dbReference>
<gene>
    <name evidence="4" type="ORF">R9X50_00773800</name>
</gene>
<dbReference type="EMBL" id="CP138593">
    <property type="protein sequence ID" value="WPH04841.1"/>
    <property type="molecule type" value="Genomic_DNA"/>
</dbReference>
<dbReference type="InterPro" id="IPR029058">
    <property type="entry name" value="AB_hydrolase_fold"/>
</dbReference>
<feature type="region of interest" description="Disordered" evidence="2">
    <location>
        <begin position="58"/>
        <end position="92"/>
    </location>
</feature>
<feature type="region of interest" description="Disordered" evidence="2">
    <location>
        <begin position="1"/>
        <end position="32"/>
    </location>
</feature>
<dbReference type="Pfam" id="PF05057">
    <property type="entry name" value="DUF676"/>
    <property type="match status" value="1"/>
</dbReference>
<accession>A0AAQ3MD62</accession>
<dbReference type="AlphaFoldDB" id="A0AAQ3MD62"/>
<evidence type="ECO:0000313" key="5">
    <source>
        <dbReference type="Proteomes" id="UP001303373"/>
    </source>
</evidence>